<feature type="domain" description="Heterokaryon incompatibility" evidence="1">
    <location>
        <begin position="203"/>
        <end position="340"/>
    </location>
</feature>
<evidence type="ECO:0000259" key="1">
    <source>
        <dbReference type="Pfam" id="PF06985"/>
    </source>
</evidence>
<proteinExistence type="predicted"/>
<reference evidence="3" key="1">
    <citation type="submission" date="2015-05" db="EMBL/GenBank/DDBJ databases">
        <authorList>
            <person name="Fogelqvist Johan"/>
        </authorList>
    </citation>
    <scope>NUCLEOTIDE SEQUENCE [LARGE SCALE GENOMIC DNA]</scope>
</reference>
<dbReference type="Pfam" id="PF06985">
    <property type="entry name" value="HET"/>
    <property type="match status" value="1"/>
</dbReference>
<dbReference type="InterPro" id="IPR010730">
    <property type="entry name" value="HET"/>
</dbReference>
<dbReference type="PANTHER" id="PTHR33112">
    <property type="entry name" value="DOMAIN PROTEIN, PUTATIVE-RELATED"/>
    <property type="match status" value="1"/>
</dbReference>
<dbReference type="EMBL" id="CVQI01022224">
    <property type="protein sequence ID" value="CRK29770.1"/>
    <property type="molecule type" value="Genomic_DNA"/>
</dbReference>
<dbReference type="Proteomes" id="UP000045706">
    <property type="component" value="Unassembled WGS sequence"/>
</dbReference>
<accession>A0A0G4M791</accession>
<dbReference type="PANTHER" id="PTHR33112:SF1">
    <property type="entry name" value="HETEROKARYON INCOMPATIBILITY DOMAIN-CONTAINING PROTEIN"/>
    <property type="match status" value="1"/>
</dbReference>
<gene>
    <name evidence="2" type="ORF">BN1723_003635</name>
</gene>
<dbReference type="AlphaFoldDB" id="A0A0G4M791"/>
<sequence length="678" mass="76489">MSFSDDRLCPICANLNIEGLFDPTRFRGLPPAPSPESEAVRWDRYIQHAATWRLPSCPFCEIVGGIGHLLAAGRPLNPNSHTPRVTKKVLLAIPSDFLYDIATSRREQHAMNAATSVFLLIMDQVQYDEAKAKSFGSTTLFVRFAHRDFPGSLVSLVADPSLCKDQHDNCCRRGNLQPVPRLKLKDCEARRIIKPDPNRKYPYVALSYVWESAPPEKYNYTNLPDDLPPVILDTMRAVVKLGFRYVWIDRYCIWQDDQIHKMSQVERMDQIYSDAELTIVAVGAKDPGYGLPGLTLSRTQHVPINKRIGERHLVGKFSHHWQLNEVSKSKWATRGWTFQETCLSRRRLYFSNYEVSFECHDMMCFEHLTQPHAYEGSLEHRERPEWNQINNPHGIWAVISNYCERQLSSSSDRLAAITGVLNRWAKVNQGCASYWGIPVVASGTEPLSGASSKQAFLAGLHWQLQARTGKAGLARLSEFPSWSWVSQNGRCLFGHPYYHIIPPNLEDVSKLFDAEVWVERPDGKSVEWSVFRDESGLEQSCLKWSRYIHLECWSFQTGSFCLQELRHTSGSRSPVTILYVPVTNHPNAADENTTIIARLLPDSGFGNLSRLKGRDLTAVAFSPVEHSTFALVLDIVAGDTLRVGILELAGSSTGTRSNPQRHSGATLTLLSLPQRGVV</sequence>
<protein>
    <recommendedName>
        <fullName evidence="1">Heterokaryon incompatibility domain-containing protein</fullName>
    </recommendedName>
</protein>
<evidence type="ECO:0000313" key="2">
    <source>
        <dbReference type="EMBL" id="CRK29770.1"/>
    </source>
</evidence>
<name>A0A0G4M791_VERLO</name>
<organism evidence="2 3">
    <name type="scientific">Verticillium longisporum</name>
    <name type="common">Verticillium dahliae var. longisporum</name>
    <dbReference type="NCBI Taxonomy" id="100787"/>
    <lineage>
        <taxon>Eukaryota</taxon>
        <taxon>Fungi</taxon>
        <taxon>Dikarya</taxon>
        <taxon>Ascomycota</taxon>
        <taxon>Pezizomycotina</taxon>
        <taxon>Sordariomycetes</taxon>
        <taxon>Hypocreomycetidae</taxon>
        <taxon>Glomerellales</taxon>
        <taxon>Plectosphaerellaceae</taxon>
        <taxon>Verticillium</taxon>
    </lineage>
</organism>
<evidence type="ECO:0000313" key="3">
    <source>
        <dbReference type="Proteomes" id="UP000045706"/>
    </source>
</evidence>